<name>A0A6J4N2I9_9CHLR</name>
<feature type="region of interest" description="Disordered" evidence="1">
    <location>
        <begin position="1"/>
        <end position="43"/>
    </location>
</feature>
<gene>
    <name evidence="2" type="ORF">AVDCRST_MAG93-8521</name>
</gene>
<evidence type="ECO:0000256" key="1">
    <source>
        <dbReference type="SAM" id="MobiDB-lite"/>
    </source>
</evidence>
<reference evidence="2" key="1">
    <citation type="submission" date="2020-02" db="EMBL/GenBank/DDBJ databases">
        <authorList>
            <person name="Meier V. D."/>
        </authorList>
    </citation>
    <scope>NUCLEOTIDE SEQUENCE</scope>
    <source>
        <strain evidence="2">AVDCRST_MAG93</strain>
    </source>
</reference>
<proteinExistence type="predicted"/>
<dbReference type="AlphaFoldDB" id="A0A6J4N2I9"/>
<organism evidence="2">
    <name type="scientific">uncultured Chloroflexia bacterium</name>
    <dbReference type="NCBI Taxonomy" id="1672391"/>
    <lineage>
        <taxon>Bacteria</taxon>
        <taxon>Bacillati</taxon>
        <taxon>Chloroflexota</taxon>
        <taxon>Chloroflexia</taxon>
        <taxon>environmental samples</taxon>
    </lineage>
</organism>
<accession>A0A6J4N2I9</accession>
<sequence length="43" mass="4719">MAGDQRDEKKLLPRKPPIMAESRMTEGASPRRHQGVTKASPGC</sequence>
<evidence type="ECO:0000313" key="2">
    <source>
        <dbReference type="EMBL" id="CAA9372413.1"/>
    </source>
</evidence>
<dbReference type="EMBL" id="CADCTR010002875">
    <property type="protein sequence ID" value="CAA9372413.1"/>
    <property type="molecule type" value="Genomic_DNA"/>
</dbReference>
<feature type="compositionally biased region" description="Basic and acidic residues" evidence="1">
    <location>
        <begin position="1"/>
        <end position="11"/>
    </location>
</feature>
<protein>
    <submittedName>
        <fullName evidence="2">Uncharacterized protein</fullName>
    </submittedName>
</protein>